<name>A0A0E9XSC4_ANGAN</name>
<keyword evidence="1" id="KW-1133">Transmembrane helix</keyword>
<evidence type="ECO:0000256" key="1">
    <source>
        <dbReference type="SAM" id="Phobius"/>
    </source>
</evidence>
<reference evidence="2" key="2">
    <citation type="journal article" date="2015" name="Fish Shellfish Immunol.">
        <title>Early steps in the European eel (Anguilla anguilla)-Vibrio vulnificus interaction in the gills: Role of the RtxA13 toxin.</title>
        <authorList>
            <person name="Callol A."/>
            <person name="Pajuelo D."/>
            <person name="Ebbesson L."/>
            <person name="Teles M."/>
            <person name="MacKenzie S."/>
            <person name="Amaro C."/>
        </authorList>
    </citation>
    <scope>NUCLEOTIDE SEQUENCE</scope>
</reference>
<accession>A0A0E9XSC4</accession>
<sequence length="37" mass="4366">MNSDWLFVIQSCPIGCNFYHCVLLVVFVKQWRTLTCT</sequence>
<proteinExistence type="predicted"/>
<keyword evidence="1" id="KW-0812">Transmembrane</keyword>
<feature type="transmembrane region" description="Helical" evidence="1">
    <location>
        <begin position="6"/>
        <end position="28"/>
    </location>
</feature>
<keyword evidence="1" id="KW-0472">Membrane</keyword>
<protein>
    <submittedName>
        <fullName evidence="2">Uncharacterized protein</fullName>
    </submittedName>
</protein>
<reference evidence="2" key="1">
    <citation type="submission" date="2014-11" db="EMBL/GenBank/DDBJ databases">
        <authorList>
            <person name="Amaro Gonzalez C."/>
        </authorList>
    </citation>
    <scope>NUCLEOTIDE SEQUENCE</scope>
</reference>
<dbReference type="AlphaFoldDB" id="A0A0E9XSC4"/>
<dbReference type="EMBL" id="GBXM01003847">
    <property type="protein sequence ID" value="JAI04731.1"/>
    <property type="molecule type" value="Transcribed_RNA"/>
</dbReference>
<organism evidence="2">
    <name type="scientific">Anguilla anguilla</name>
    <name type="common">European freshwater eel</name>
    <name type="synonym">Muraena anguilla</name>
    <dbReference type="NCBI Taxonomy" id="7936"/>
    <lineage>
        <taxon>Eukaryota</taxon>
        <taxon>Metazoa</taxon>
        <taxon>Chordata</taxon>
        <taxon>Craniata</taxon>
        <taxon>Vertebrata</taxon>
        <taxon>Euteleostomi</taxon>
        <taxon>Actinopterygii</taxon>
        <taxon>Neopterygii</taxon>
        <taxon>Teleostei</taxon>
        <taxon>Anguilliformes</taxon>
        <taxon>Anguillidae</taxon>
        <taxon>Anguilla</taxon>
    </lineage>
</organism>
<evidence type="ECO:0000313" key="2">
    <source>
        <dbReference type="EMBL" id="JAI04731.1"/>
    </source>
</evidence>